<dbReference type="Pfam" id="PF01585">
    <property type="entry name" value="G-patch"/>
    <property type="match status" value="1"/>
</dbReference>
<dbReference type="SMART" id="SM00443">
    <property type="entry name" value="G_patch"/>
    <property type="match status" value="1"/>
</dbReference>
<organism evidence="2">
    <name type="scientific">viral metagenome</name>
    <dbReference type="NCBI Taxonomy" id="1070528"/>
    <lineage>
        <taxon>unclassified sequences</taxon>
        <taxon>metagenomes</taxon>
        <taxon>organismal metagenomes</taxon>
    </lineage>
</organism>
<reference evidence="2" key="1">
    <citation type="journal article" date="2020" name="Nature">
        <title>Giant virus diversity and host interactions through global metagenomics.</title>
        <authorList>
            <person name="Schulz F."/>
            <person name="Roux S."/>
            <person name="Paez-Espino D."/>
            <person name="Jungbluth S."/>
            <person name="Walsh D.A."/>
            <person name="Denef V.J."/>
            <person name="McMahon K.D."/>
            <person name="Konstantinidis K.T."/>
            <person name="Eloe-Fadrosh E.A."/>
            <person name="Kyrpides N.C."/>
            <person name="Woyke T."/>
        </authorList>
    </citation>
    <scope>NUCLEOTIDE SEQUENCE</scope>
    <source>
        <strain evidence="2">GVMAG-S-ERX556126-94</strain>
    </source>
</reference>
<dbReference type="AlphaFoldDB" id="A0A6C0FKF8"/>
<evidence type="ECO:0000259" key="1">
    <source>
        <dbReference type="PROSITE" id="PS50174"/>
    </source>
</evidence>
<dbReference type="PROSITE" id="PS50174">
    <property type="entry name" value="G_PATCH"/>
    <property type="match status" value="1"/>
</dbReference>
<evidence type="ECO:0000313" key="2">
    <source>
        <dbReference type="EMBL" id="QHT39035.1"/>
    </source>
</evidence>
<name>A0A6C0FKF8_9ZZZZ</name>
<dbReference type="InterPro" id="IPR000467">
    <property type="entry name" value="G_patch_dom"/>
</dbReference>
<dbReference type="GO" id="GO:0003676">
    <property type="term" value="F:nucleic acid binding"/>
    <property type="evidence" value="ECO:0007669"/>
    <property type="project" value="InterPro"/>
</dbReference>
<accession>A0A6C0FKF8</accession>
<sequence length="184" mass="20213">MAAIYQGSMSPGPLDHLKGVIPCGYEMLVNMGWKENTPLGIRGKGILEPVSQSIVPRLSGDVRGLGYEDKISFEEREKGVRIRVTKMGDKFGVGSSEYGSIFIPKGAARHLTNLTGLFGKNMLGLTFIAAIAQSEGTFNWRVVSISDVVYEKSLIRFVGYYPSLPENSDFNYDPGESIFDQCFA</sequence>
<dbReference type="EMBL" id="MN738838">
    <property type="protein sequence ID" value="QHT39035.1"/>
    <property type="molecule type" value="Genomic_DNA"/>
</dbReference>
<proteinExistence type="predicted"/>
<feature type="domain" description="G-patch" evidence="1">
    <location>
        <begin position="24"/>
        <end position="70"/>
    </location>
</feature>
<protein>
    <recommendedName>
        <fullName evidence="1">G-patch domain-containing protein</fullName>
    </recommendedName>
</protein>